<dbReference type="GeneID" id="19110255"/>
<proteinExistence type="predicted"/>
<protein>
    <recommendedName>
        <fullName evidence="5">Elongin-A</fullName>
    </recommendedName>
</protein>
<dbReference type="InterPro" id="IPR051870">
    <property type="entry name" value="Elongin-A_domain"/>
</dbReference>
<feature type="coiled-coil region" evidence="1">
    <location>
        <begin position="98"/>
        <end position="125"/>
    </location>
</feature>
<dbReference type="KEGG" id="bcom:BAUCODRAFT_25047"/>
<dbReference type="EMBL" id="KB445556">
    <property type="protein sequence ID" value="EMC96104.1"/>
    <property type="molecule type" value="Genomic_DNA"/>
</dbReference>
<dbReference type="PANTHER" id="PTHR15141">
    <property type="entry name" value="TRANSCRIPTION ELONGATION FACTOR B POLYPEPTIDE 3"/>
    <property type="match status" value="1"/>
</dbReference>
<dbReference type="OrthoDB" id="21513at2759"/>
<gene>
    <name evidence="3" type="ORF">BAUCODRAFT_25047</name>
</gene>
<dbReference type="PANTHER" id="PTHR15141:SF76">
    <property type="entry name" value="TRANSCRIPTION ELONGATION FACTOR B POLYPEPTIDE 3"/>
    <property type="match status" value="1"/>
</dbReference>
<dbReference type="OMA" id="FTASKGH"/>
<keyword evidence="4" id="KW-1185">Reference proteome</keyword>
<dbReference type="Pfam" id="PF06881">
    <property type="entry name" value="Elongin_A"/>
    <property type="match status" value="1"/>
</dbReference>
<accession>M2NAE8</accession>
<evidence type="ECO:0000313" key="4">
    <source>
        <dbReference type="Proteomes" id="UP000011761"/>
    </source>
</evidence>
<feature type="region of interest" description="Disordered" evidence="2">
    <location>
        <begin position="291"/>
        <end position="358"/>
    </location>
</feature>
<keyword evidence="1" id="KW-0175">Coiled coil</keyword>
<evidence type="ECO:0000256" key="2">
    <source>
        <dbReference type="SAM" id="MobiDB-lite"/>
    </source>
</evidence>
<evidence type="ECO:0000313" key="3">
    <source>
        <dbReference type="EMBL" id="EMC96104.1"/>
    </source>
</evidence>
<evidence type="ECO:0000256" key="1">
    <source>
        <dbReference type="SAM" id="Coils"/>
    </source>
</evidence>
<dbReference type="eggNOG" id="KOG2821">
    <property type="taxonomic scope" value="Eukaryota"/>
</dbReference>
<dbReference type="AlphaFoldDB" id="M2NAE8"/>
<evidence type="ECO:0008006" key="5">
    <source>
        <dbReference type="Google" id="ProtNLM"/>
    </source>
</evidence>
<dbReference type="Gene3D" id="6.10.250.3180">
    <property type="match status" value="1"/>
</dbReference>
<dbReference type="GO" id="GO:0070449">
    <property type="term" value="C:elongin complex"/>
    <property type="evidence" value="ECO:0007669"/>
    <property type="project" value="InterPro"/>
</dbReference>
<dbReference type="Proteomes" id="UP000011761">
    <property type="component" value="Unassembled WGS sequence"/>
</dbReference>
<dbReference type="InterPro" id="IPR010684">
    <property type="entry name" value="RNA_pol_II_trans_fac_SIII_A"/>
</dbReference>
<dbReference type="GO" id="GO:0006368">
    <property type="term" value="P:transcription elongation by RNA polymerase II"/>
    <property type="evidence" value="ECO:0007669"/>
    <property type="project" value="InterPro"/>
</dbReference>
<reference evidence="3 4" key="1">
    <citation type="journal article" date="2012" name="PLoS Pathog.">
        <title>Diverse lifestyles and strategies of plant pathogenesis encoded in the genomes of eighteen Dothideomycetes fungi.</title>
        <authorList>
            <person name="Ohm R.A."/>
            <person name="Feau N."/>
            <person name="Henrissat B."/>
            <person name="Schoch C.L."/>
            <person name="Horwitz B.A."/>
            <person name="Barry K.W."/>
            <person name="Condon B.J."/>
            <person name="Copeland A.C."/>
            <person name="Dhillon B."/>
            <person name="Glaser F."/>
            <person name="Hesse C.N."/>
            <person name="Kosti I."/>
            <person name="LaButti K."/>
            <person name="Lindquist E.A."/>
            <person name="Lucas S."/>
            <person name="Salamov A.A."/>
            <person name="Bradshaw R.E."/>
            <person name="Ciuffetti L."/>
            <person name="Hamelin R.C."/>
            <person name="Kema G.H.J."/>
            <person name="Lawrence C."/>
            <person name="Scott J.A."/>
            <person name="Spatafora J.W."/>
            <person name="Turgeon B.G."/>
            <person name="de Wit P.J.G.M."/>
            <person name="Zhong S."/>
            <person name="Goodwin S.B."/>
            <person name="Grigoriev I.V."/>
        </authorList>
    </citation>
    <scope>NUCLEOTIDE SEQUENCE [LARGE SCALE GENOMIC DNA]</scope>
    <source>
        <strain evidence="3 4">UAMH 10762</strain>
    </source>
</reference>
<organism evidence="3 4">
    <name type="scientific">Baudoinia panamericana (strain UAMH 10762)</name>
    <name type="common">Angels' share fungus</name>
    <name type="synonym">Baudoinia compniacensis (strain UAMH 10762)</name>
    <dbReference type="NCBI Taxonomy" id="717646"/>
    <lineage>
        <taxon>Eukaryota</taxon>
        <taxon>Fungi</taxon>
        <taxon>Dikarya</taxon>
        <taxon>Ascomycota</taxon>
        <taxon>Pezizomycotina</taxon>
        <taxon>Dothideomycetes</taxon>
        <taxon>Dothideomycetidae</taxon>
        <taxon>Mycosphaerellales</taxon>
        <taxon>Teratosphaeriaceae</taxon>
        <taxon>Baudoinia</taxon>
    </lineage>
</organism>
<dbReference type="STRING" id="717646.M2NAE8"/>
<sequence length="358" mass="39610">MPAPSLRSLAIRSCIRHLPDITSVGEIPYSVLRPVLRRIENPSHLRTIEVSSPHVADADEELWKAFIARDIPGWEKKLAELGTPRNARSWWKVYRRLVREEKEAREKQEERLREAMSGLTKQREDANVSFVGKVVPMKEKGRAFVDGVRNPKANGWGGVVKPSVKRGRDVVAALRNQSRQAVREREYNLGQKRTFTTVPPPGTKGKVQAAPEWMVQELKKPALAKPVPAAGEGVRREKIAVPRVFTASKGHSRVDAALSKAEGQSNAEKEARLRALTQAKSRVPVLAAAPLSPPIMSGQDRKAEELNEPEQLPGVGRLGIEPTGERRPSHAPTTATQAMRKRAAPAASPFMPAKRKRG</sequence>
<name>M2NAE8_BAUPA</name>
<dbReference type="HOGENOM" id="CLU_048904_1_0_1"/>
<dbReference type="RefSeq" id="XP_007676753.1">
    <property type="nucleotide sequence ID" value="XM_007678563.1"/>
</dbReference>